<dbReference type="CDD" id="cd09879">
    <property type="entry name" value="PIN_VapC_AF0591-like"/>
    <property type="match status" value="1"/>
</dbReference>
<dbReference type="Gene3D" id="3.40.50.1010">
    <property type="entry name" value="5'-nuclease"/>
    <property type="match status" value="1"/>
</dbReference>
<dbReference type="EMBL" id="MT631370">
    <property type="protein sequence ID" value="QNO49064.1"/>
    <property type="molecule type" value="Genomic_DNA"/>
</dbReference>
<reference evidence="2" key="1">
    <citation type="submission" date="2020-06" db="EMBL/GenBank/DDBJ databases">
        <title>Unique genomic features of the anaerobic methanotrophic archaea.</title>
        <authorList>
            <person name="Chadwick G.L."/>
            <person name="Skennerton C.T."/>
            <person name="Laso-Perez R."/>
            <person name="Leu A.O."/>
            <person name="Speth D.R."/>
            <person name="Yu H."/>
            <person name="Morgan-Lang C."/>
            <person name="Hatzenpichler R."/>
            <person name="Goudeau D."/>
            <person name="Malmstrom R."/>
            <person name="Brazelton W.J."/>
            <person name="Woyke T."/>
            <person name="Hallam S.J."/>
            <person name="Tyson G.W."/>
            <person name="Wegener G."/>
            <person name="Boetius A."/>
            <person name="Orphan V."/>
        </authorList>
    </citation>
    <scope>NUCLEOTIDE SEQUENCE</scope>
</reference>
<evidence type="ECO:0000313" key="3">
    <source>
        <dbReference type="EMBL" id="QNO49064.1"/>
    </source>
</evidence>
<gene>
    <name evidence="2" type="primary">vapC9</name>
    <name evidence="2" type="ORF">BDEPBIDA_00004</name>
    <name evidence="3" type="ORF">FFEDGKNF_00019</name>
</gene>
<proteinExistence type="predicted"/>
<name>A0A7G9Y1G6_9EURY</name>
<dbReference type="Pfam" id="PF18477">
    <property type="entry name" value="PIN_9"/>
    <property type="match status" value="1"/>
</dbReference>
<keyword evidence="2" id="KW-0378">Hydrolase</keyword>
<dbReference type="EC" id="3.1.-.-" evidence="2"/>
<accession>A0A7G9Y1G6</accession>
<dbReference type="AlphaFoldDB" id="A0A7G9Y1G6"/>
<organism evidence="2">
    <name type="scientific">Candidatus Methanogaster sp. ANME-2c ERB4</name>
    <dbReference type="NCBI Taxonomy" id="2759911"/>
    <lineage>
        <taxon>Archaea</taxon>
        <taxon>Methanobacteriati</taxon>
        <taxon>Methanobacteriota</taxon>
        <taxon>Stenosarchaea group</taxon>
        <taxon>Methanomicrobia</taxon>
        <taxon>Methanosarcinales</taxon>
        <taxon>ANME-2 cluster</taxon>
        <taxon>Candidatus Methanogasteraceae</taxon>
        <taxon>Candidatus Methanogaster</taxon>
    </lineage>
</organism>
<evidence type="ECO:0000259" key="1">
    <source>
        <dbReference type="Pfam" id="PF18477"/>
    </source>
</evidence>
<dbReference type="InterPro" id="IPR041120">
    <property type="entry name" value="PIN_9"/>
</dbReference>
<evidence type="ECO:0000313" key="2">
    <source>
        <dbReference type="EMBL" id="QNO41850.1"/>
    </source>
</evidence>
<dbReference type="SUPFAM" id="SSF88723">
    <property type="entry name" value="PIN domain-like"/>
    <property type="match status" value="1"/>
</dbReference>
<dbReference type="InterPro" id="IPR029060">
    <property type="entry name" value="PIN-like_dom_sf"/>
</dbReference>
<feature type="domain" description="VapC9 PIN-like" evidence="1">
    <location>
        <begin position="3"/>
        <end position="115"/>
    </location>
</feature>
<dbReference type="GO" id="GO:0016787">
    <property type="term" value="F:hydrolase activity"/>
    <property type="evidence" value="ECO:0007669"/>
    <property type="project" value="UniProtKB-KW"/>
</dbReference>
<protein>
    <submittedName>
        <fullName evidence="2">Ribonuclease VapC9</fullName>
        <ecNumber evidence="2">3.1.-.-</ecNumber>
    </submittedName>
</protein>
<dbReference type="EMBL" id="MT630677">
    <property type="protein sequence ID" value="QNO41850.1"/>
    <property type="molecule type" value="Genomic_DNA"/>
</dbReference>
<sequence length="122" mass="13288">MKIILDTNALMVPVQFGVDIFSELSSLNYDECLVPSGVVRELKGIASSGHGVDRNAARVALSLISGFQTIETVGDVDCAILRLAIEIGAAVFTNDSELLRRLRDCGVNVVYMRQRSYLESIP</sequence>